<name>A0A653BIJ1_CALMS</name>
<protein>
    <submittedName>
        <fullName evidence="1">Uncharacterized protein</fullName>
    </submittedName>
</protein>
<sequence length="63" mass="7462">LHRTEFLSRLFYVNEQENFRGRIAYLLVTLYSKICGDFSLIFLLMDCTDSTYHGILTPHPFPF</sequence>
<accession>A0A653BIJ1</accession>
<proteinExistence type="predicted"/>
<dbReference type="AlphaFoldDB" id="A0A653BIJ1"/>
<dbReference type="Proteomes" id="UP000410492">
    <property type="component" value="Unassembled WGS sequence"/>
</dbReference>
<evidence type="ECO:0000313" key="2">
    <source>
        <dbReference type="Proteomes" id="UP000410492"/>
    </source>
</evidence>
<dbReference type="EMBL" id="CAACVG010001545">
    <property type="protein sequence ID" value="VEN35410.1"/>
    <property type="molecule type" value="Genomic_DNA"/>
</dbReference>
<evidence type="ECO:0000313" key="1">
    <source>
        <dbReference type="EMBL" id="VEN35410.1"/>
    </source>
</evidence>
<organism evidence="1 2">
    <name type="scientific">Callosobruchus maculatus</name>
    <name type="common">Southern cowpea weevil</name>
    <name type="synonym">Pulse bruchid</name>
    <dbReference type="NCBI Taxonomy" id="64391"/>
    <lineage>
        <taxon>Eukaryota</taxon>
        <taxon>Metazoa</taxon>
        <taxon>Ecdysozoa</taxon>
        <taxon>Arthropoda</taxon>
        <taxon>Hexapoda</taxon>
        <taxon>Insecta</taxon>
        <taxon>Pterygota</taxon>
        <taxon>Neoptera</taxon>
        <taxon>Endopterygota</taxon>
        <taxon>Coleoptera</taxon>
        <taxon>Polyphaga</taxon>
        <taxon>Cucujiformia</taxon>
        <taxon>Chrysomeloidea</taxon>
        <taxon>Chrysomelidae</taxon>
        <taxon>Bruchinae</taxon>
        <taxon>Bruchini</taxon>
        <taxon>Callosobruchus</taxon>
    </lineage>
</organism>
<keyword evidence="2" id="KW-1185">Reference proteome</keyword>
<feature type="non-terminal residue" evidence="1">
    <location>
        <position position="1"/>
    </location>
</feature>
<reference evidence="1 2" key="1">
    <citation type="submission" date="2019-01" db="EMBL/GenBank/DDBJ databases">
        <authorList>
            <person name="Sayadi A."/>
        </authorList>
    </citation>
    <scope>NUCLEOTIDE SEQUENCE [LARGE SCALE GENOMIC DNA]</scope>
</reference>
<gene>
    <name evidence="1" type="ORF">CALMAC_LOCUS1327</name>
</gene>